<protein>
    <recommendedName>
        <fullName evidence="4">Alpha-L-rhamnosidase six-hairpin glycosidase domain-containing protein</fullName>
    </recommendedName>
</protein>
<sequence length="504" mass="58062">MQTSPTTTLKNFPILLLCAILGSCNGTSQKSPEKPTRELIFVSSDKELNKAFNWAKNKALSYAHDNNDPVGYWYEAALPDREAFCMRDVSHQAIGAEILGLGKHNFNMFLKFAQNISKEKDYCSYWEINRYNKPAPVDYENDQDFWYNLPANFDITYTANRLYKWTGNKEYLENPDLINFYELSLNEYLDHWDIGNRETLERNRYLHTPDNPENSKFGNKRGIPSYNEGGRGETMLGIDMTASIIAAYKAYAEMLKLRGDLSLSSEYLEKANQEQEFLDQFWYDNEKQEYRSILYDDGSFDYFMVGKDQAFLHYLFYFDTIKDNSKILNLVGKYEANFNKLIVELKSYLPIMFYENGKSELANKMIINLCSVQNPRRAYPENSYTVIEHLTRGLMGIEADAANNGFVSFSRLEKDLEWAEMANVPLLSNKIGVKHFGKTKTIAHNINGENIKWTAKIPGTHEFLFVNGEKRASTQVANGMLPYSYITIDLEKNDTATVSTTPQS</sequence>
<dbReference type="GO" id="GO:0005975">
    <property type="term" value="P:carbohydrate metabolic process"/>
    <property type="evidence" value="ECO:0007669"/>
    <property type="project" value="InterPro"/>
</dbReference>
<dbReference type="KEGG" id="aalg:AREALGSMS7_03744"/>
<name>A0A221V0P6_9FLAO</name>
<dbReference type="AlphaFoldDB" id="A0A221V0P6"/>
<evidence type="ECO:0000313" key="3">
    <source>
        <dbReference type="Proteomes" id="UP000204551"/>
    </source>
</evidence>
<evidence type="ECO:0008006" key="4">
    <source>
        <dbReference type="Google" id="ProtNLM"/>
    </source>
</evidence>
<proteinExistence type="predicted"/>
<accession>A0A221V0P6</accession>
<dbReference type="STRING" id="616991.GCA_000733925_01949"/>
<reference evidence="2 3" key="1">
    <citation type="submission" date="2017-07" db="EMBL/GenBank/DDBJ databases">
        <title>Genome Sequence of Arenibacter algicola Strain SMS7 Isolated from a culture of the Diatom Skeletonema marinoi.</title>
        <authorList>
            <person name="Topel M."/>
            <person name="Pinder M.I.M."/>
            <person name="Johansson O.N."/>
            <person name="Kourtchenko O."/>
            <person name="Godhe A."/>
            <person name="Clarke A.K."/>
        </authorList>
    </citation>
    <scope>NUCLEOTIDE SEQUENCE [LARGE SCALE GENOMIC DNA]</scope>
    <source>
        <strain evidence="2 3">SMS7</strain>
    </source>
</reference>
<evidence type="ECO:0000313" key="2">
    <source>
        <dbReference type="EMBL" id="ASO07154.1"/>
    </source>
</evidence>
<gene>
    <name evidence="2" type="ORF">AREALGSMS7_03744</name>
</gene>
<dbReference type="RefSeq" id="WP_093979487.1">
    <property type="nucleotide sequence ID" value="NZ_CP022515.1"/>
</dbReference>
<organism evidence="2 3">
    <name type="scientific">Arenibacter algicola</name>
    <dbReference type="NCBI Taxonomy" id="616991"/>
    <lineage>
        <taxon>Bacteria</taxon>
        <taxon>Pseudomonadati</taxon>
        <taxon>Bacteroidota</taxon>
        <taxon>Flavobacteriia</taxon>
        <taxon>Flavobacteriales</taxon>
        <taxon>Flavobacteriaceae</taxon>
        <taxon>Arenibacter</taxon>
    </lineage>
</organism>
<feature type="region of interest" description="Disordered" evidence="1">
    <location>
        <begin position="207"/>
        <end position="226"/>
    </location>
</feature>
<dbReference type="EMBL" id="CP022515">
    <property type="protein sequence ID" value="ASO07154.1"/>
    <property type="molecule type" value="Genomic_DNA"/>
</dbReference>
<dbReference type="eggNOG" id="COG3408">
    <property type="taxonomic scope" value="Bacteria"/>
</dbReference>
<evidence type="ECO:0000256" key="1">
    <source>
        <dbReference type="SAM" id="MobiDB-lite"/>
    </source>
</evidence>
<dbReference type="InterPro" id="IPR008928">
    <property type="entry name" value="6-hairpin_glycosidase_sf"/>
</dbReference>
<dbReference type="Proteomes" id="UP000204551">
    <property type="component" value="Chromosome"/>
</dbReference>
<dbReference type="InterPro" id="IPR012341">
    <property type="entry name" value="6hp_glycosidase-like_sf"/>
</dbReference>
<dbReference type="SUPFAM" id="SSF48208">
    <property type="entry name" value="Six-hairpin glycosidases"/>
    <property type="match status" value="1"/>
</dbReference>
<dbReference type="Gene3D" id="1.50.10.10">
    <property type="match status" value="1"/>
</dbReference>